<evidence type="ECO:0000313" key="3">
    <source>
        <dbReference type="Proteomes" id="UP000006038"/>
    </source>
</evidence>
<dbReference type="Proteomes" id="UP000006038">
    <property type="component" value="Chromosome 9"/>
</dbReference>
<keyword evidence="3" id="KW-1185">Reference proteome</keyword>
<protein>
    <submittedName>
        <fullName evidence="2">Uncharacterized protein</fullName>
    </submittedName>
</protein>
<organism evidence="2">
    <name type="scientific">Oryza brachyantha</name>
    <name type="common">malo sina</name>
    <dbReference type="NCBI Taxonomy" id="4533"/>
    <lineage>
        <taxon>Eukaryota</taxon>
        <taxon>Viridiplantae</taxon>
        <taxon>Streptophyta</taxon>
        <taxon>Embryophyta</taxon>
        <taxon>Tracheophyta</taxon>
        <taxon>Spermatophyta</taxon>
        <taxon>Magnoliopsida</taxon>
        <taxon>Liliopsida</taxon>
        <taxon>Poales</taxon>
        <taxon>Poaceae</taxon>
        <taxon>BOP clade</taxon>
        <taxon>Oryzoideae</taxon>
        <taxon>Oryzeae</taxon>
        <taxon>Oryzinae</taxon>
        <taxon>Oryza</taxon>
    </lineage>
</organism>
<dbReference type="EnsemblPlants" id="OB09G21540.1">
    <property type="protein sequence ID" value="OB09G21540.1"/>
    <property type="gene ID" value="OB09G21540"/>
</dbReference>
<feature type="region of interest" description="Disordered" evidence="1">
    <location>
        <begin position="53"/>
        <end position="83"/>
    </location>
</feature>
<dbReference type="Gramene" id="OB09G21540.1">
    <property type="protein sequence ID" value="OB09G21540.1"/>
    <property type="gene ID" value="OB09G21540"/>
</dbReference>
<evidence type="ECO:0000256" key="1">
    <source>
        <dbReference type="SAM" id="MobiDB-lite"/>
    </source>
</evidence>
<dbReference type="HOGENOM" id="CLU_2546278_0_0_1"/>
<reference evidence="2" key="1">
    <citation type="journal article" date="2013" name="Nat. Commun.">
        <title>Whole-genome sequencing of Oryza brachyantha reveals mechanisms underlying Oryza genome evolution.</title>
        <authorList>
            <person name="Chen J."/>
            <person name="Huang Q."/>
            <person name="Gao D."/>
            <person name="Wang J."/>
            <person name="Lang Y."/>
            <person name="Liu T."/>
            <person name="Li B."/>
            <person name="Bai Z."/>
            <person name="Luis Goicoechea J."/>
            <person name="Liang C."/>
            <person name="Chen C."/>
            <person name="Zhang W."/>
            <person name="Sun S."/>
            <person name="Liao Y."/>
            <person name="Zhang X."/>
            <person name="Yang L."/>
            <person name="Song C."/>
            <person name="Wang M."/>
            <person name="Shi J."/>
            <person name="Liu G."/>
            <person name="Liu J."/>
            <person name="Zhou H."/>
            <person name="Zhou W."/>
            <person name="Yu Q."/>
            <person name="An N."/>
            <person name="Chen Y."/>
            <person name="Cai Q."/>
            <person name="Wang B."/>
            <person name="Liu B."/>
            <person name="Min J."/>
            <person name="Huang Y."/>
            <person name="Wu H."/>
            <person name="Li Z."/>
            <person name="Zhang Y."/>
            <person name="Yin Y."/>
            <person name="Song W."/>
            <person name="Jiang J."/>
            <person name="Jackson S.A."/>
            <person name="Wing R.A."/>
            <person name="Wang J."/>
            <person name="Chen M."/>
        </authorList>
    </citation>
    <scope>NUCLEOTIDE SEQUENCE [LARGE SCALE GENOMIC DNA]</scope>
    <source>
        <strain evidence="2">cv. IRGC 101232</strain>
    </source>
</reference>
<reference evidence="2" key="2">
    <citation type="submission" date="2013-04" db="UniProtKB">
        <authorList>
            <consortium name="EnsemblPlants"/>
        </authorList>
    </citation>
    <scope>IDENTIFICATION</scope>
</reference>
<proteinExistence type="predicted"/>
<dbReference type="AlphaFoldDB" id="J3MYS5"/>
<evidence type="ECO:0000313" key="2">
    <source>
        <dbReference type="EnsemblPlants" id="OB09G21540.1"/>
    </source>
</evidence>
<sequence>MRKAGKGTDAQLCRELAHSLNHCPGILSKDERMKELSSNCSCKGKEDAFLDNNAKKIKQPRTNNGGEAADKATQITDDEDYKE</sequence>
<name>J3MYS5_ORYBR</name>
<accession>J3MYS5</accession>